<feature type="compositionally biased region" description="Polar residues" evidence="1">
    <location>
        <begin position="32"/>
        <end position="42"/>
    </location>
</feature>
<organism evidence="2 3">
    <name type="scientific">Streptococcus equi subsp. ruminatorum CECT 5772</name>
    <dbReference type="NCBI Taxonomy" id="1051981"/>
    <lineage>
        <taxon>Bacteria</taxon>
        <taxon>Bacillati</taxon>
        <taxon>Bacillota</taxon>
        <taxon>Bacilli</taxon>
        <taxon>Lactobacillales</taxon>
        <taxon>Streptococcaceae</taxon>
        <taxon>Streptococcus</taxon>
    </lineage>
</organism>
<feature type="region of interest" description="Disordered" evidence="1">
    <location>
        <begin position="18"/>
        <end position="42"/>
    </location>
</feature>
<sequence>MEKTANAQPLKGLKLSGARPVLIGQERPSPPKTNSTALVYSC</sequence>
<evidence type="ECO:0000313" key="2">
    <source>
        <dbReference type="EMBL" id="KED04955.1"/>
    </source>
</evidence>
<proteinExistence type="predicted"/>
<dbReference type="AlphaFoldDB" id="A0A922NVG1"/>
<protein>
    <submittedName>
        <fullName evidence="2">Uncharacterized protein</fullName>
    </submittedName>
</protein>
<dbReference type="Proteomes" id="UP000028704">
    <property type="component" value="Unassembled WGS sequence"/>
</dbReference>
<name>A0A922NVG1_9STRE</name>
<dbReference type="EMBL" id="AWEX01000017">
    <property type="protein sequence ID" value="KED04955.1"/>
    <property type="molecule type" value="Genomic_DNA"/>
</dbReference>
<evidence type="ECO:0000313" key="3">
    <source>
        <dbReference type="Proteomes" id="UP000028704"/>
    </source>
</evidence>
<reference evidence="2 3" key="1">
    <citation type="journal article" date="2014" name="Int. J. Syst. Evol. Microbiol.">
        <title>Phylogenomics and the dynamic genome evolution of the genus Streptococcus.</title>
        <authorList>
            <consortium name="The Broad Institute Genome Sequencing Platform"/>
            <person name="Richards V.P."/>
            <person name="Palmer S.R."/>
            <person name="Pavinski Bitar P.D."/>
            <person name="Qin X."/>
            <person name="Weinstock G.M."/>
            <person name="Highlander S.K."/>
            <person name="Town C.D."/>
            <person name="Burne R.A."/>
            <person name="Stanhope M.J."/>
        </authorList>
    </citation>
    <scope>NUCLEOTIDE SEQUENCE [LARGE SCALE GENOMIC DNA]</scope>
    <source>
        <strain evidence="2 3">CECT 5772</strain>
    </source>
</reference>
<accession>A0A922NVG1</accession>
<evidence type="ECO:0000256" key="1">
    <source>
        <dbReference type="SAM" id="MobiDB-lite"/>
    </source>
</evidence>
<gene>
    <name evidence="2" type="ORF">CECT5772_02663</name>
</gene>
<comment type="caution">
    <text evidence="2">The sequence shown here is derived from an EMBL/GenBank/DDBJ whole genome shotgun (WGS) entry which is preliminary data.</text>
</comment>